<keyword evidence="5" id="KW-0804">Transcription</keyword>
<dbReference type="Gene3D" id="6.10.250.690">
    <property type="match status" value="1"/>
</dbReference>
<evidence type="ECO:0000256" key="1">
    <source>
        <dbReference type="ARBA" id="ARBA00022553"/>
    </source>
</evidence>
<keyword evidence="2" id="KW-0902">Two-component regulatory system</keyword>
<dbReference type="InterPro" id="IPR001789">
    <property type="entry name" value="Sig_transdc_resp-reg_receiver"/>
</dbReference>
<feature type="DNA-binding region" description="OmpR/PhoB-type" evidence="7">
    <location>
        <begin position="124"/>
        <end position="220"/>
    </location>
</feature>
<dbReference type="CDD" id="cd17624">
    <property type="entry name" value="REC_OmpR_PmrA-like"/>
    <property type="match status" value="1"/>
</dbReference>
<dbReference type="Gene3D" id="3.40.50.2300">
    <property type="match status" value="1"/>
</dbReference>
<evidence type="ECO:0000313" key="11">
    <source>
        <dbReference type="Proteomes" id="UP000253772"/>
    </source>
</evidence>
<evidence type="ECO:0000256" key="7">
    <source>
        <dbReference type="PROSITE-ProRule" id="PRU01091"/>
    </source>
</evidence>
<dbReference type="SUPFAM" id="SSF52172">
    <property type="entry name" value="CheY-like"/>
    <property type="match status" value="1"/>
</dbReference>
<protein>
    <submittedName>
        <fullName evidence="10">Response regulator</fullName>
    </submittedName>
</protein>
<dbReference type="AlphaFoldDB" id="A0A482IZJ1"/>
<organism evidence="10 11">
    <name type="scientific">Cupriavidus metallidurans</name>
    <dbReference type="NCBI Taxonomy" id="119219"/>
    <lineage>
        <taxon>Bacteria</taxon>
        <taxon>Pseudomonadati</taxon>
        <taxon>Pseudomonadota</taxon>
        <taxon>Betaproteobacteria</taxon>
        <taxon>Burkholderiales</taxon>
        <taxon>Burkholderiaceae</taxon>
        <taxon>Cupriavidus</taxon>
    </lineage>
</organism>
<dbReference type="GO" id="GO:0032993">
    <property type="term" value="C:protein-DNA complex"/>
    <property type="evidence" value="ECO:0007669"/>
    <property type="project" value="TreeGrafter"/>
</dbReference>
<dbReference type="Pfam" id="PF00486">
    <property type="entry name" value="Trans_reg_C"/>
    <property type="match status" value="1"/>
</dbReference>
<feature type="modified residue" description="4-aspartylphosphate" evidence="6">
    <location>
        <position position="51"/>
    </location>
</feature>
<dbReference type="FunFam" id="3.40.50.2300:FF:000002">
    <property type="entry name" value="DNA-binding response regulator PhoP"/>
    <property type="match status" value="1"/>
</dbReference>
<dbReference type="OrthoDB" id="9802426at2"/>
<dbReference type="PROSITE" id="PS51755">
    <property type="entry name" value="OMPR_PHOB"/>
    <property type="match status" value="1"/>
</dbReference>
<feature type="domain" description="OmpR/PhoB-type" evidence="9">
    <location>
        <begin position="124"/>
        <end position="220"/>
    </location>
</feature>
<dbReference type="Pfam" id="PF00072">
    <property type="entry name" value="Response_reg"/>
    <property type="match status" value="1"/>
</dbReference>
<proteinExistence type="predicted"/>
<sequence length="222" mass="25258">MKVLLIEDNDSLVHWLTRLLKEERFVVDTAPDGEAADQLLRTQQYDVVLLDLQIPRLSGKNVLRRLRARHNNVPVLMLTASGAVDEKVECLGLGADDYLVKPFEVRELLARIKALVRRQLGEKQTELSCGNLTYNSDTRQFYVEGLLLALRVKEHATLEILMQRQGKTVSKATLMDGIYAIEEDASEDAVEIYIHRIRKKLEGCQATIMTLRGLGYLLQQKQ</sequence>
<evidence type="ECO:0000313" key="10">
    <source>
        <dbReference type="EMBL" id="QBP13013.1"/>
    </source>
</evidence>
<dbReference type="SMART" id="SM00448">
    <property type="entry name" value="REC"/>
    <property type="match status" value="1"/>
</dbReference>
<dbReference type="InterPro" id="IPR001867">
    <property type="entry name" value="OmpR/PhoB-type_DNA-bd"/>
</dbReference>
<dbReference type="GO" id="GO:0006355">
    <property type="term" value="P:regulation of DNA-templated transcription"/>
    <property type="evidence" value="ECO:0007669"/>
    <property type="project" value="InterPro"/>
</dbReference>
<gene>
    <name evidence="10" type="ORF">DDF84_025535</name>
</gene>
<dbReference type="GO" id="GO:0000156">
    <property type="term" value="F:phosphorelay response regulator activity"/>
    <property type="evidence" value="ECO:0007669"/>
    <property type="project" value="TreeGrafter"/>
</dbReference>
<dbReference type="PANTHER" id="PTHR48111:SF67">
    <property type="entry name" value="TRANSCRIPTIONAL REGULATORY PROTEIN TCTD"/>
    <property type="match status" value="1"/>
</dbReference>
<dbReference type="InterPro" id="IPR036388">
    <property type="entry name" value="WH-like_DNA-bd_sf"/>
</dbReference>
<evidence type="ECO:0000256" key="6">
    <source>
        <dbReference type="PROSITE-ProRule" id="PRU00169"/>
    </source>
</evidence>
<dbReference type="PANTHER" id="PTHR48111">
    <property type="entry name" value="REGULATOR OF RPOS"/>
    <property type="match status" value="1"/>
</dbReference>
<dbReference type="InterPro" id="IPR039420">
    <property type="entry name" value="WalR-like"/>
</dbReference>
<name>A0A482IZJ1_9BURK</name>
<evidence type="ECO:0000256" key="5">
    <source>
        <dbReference type="ARBA" id="ARBA00023163"/>
    </source>
</evidence>
<keyword evidence="3" id="KW-0805">Transcription regulation</keyword>
<dbReference type="Proteomes" id="UP000253772">
    <property type="component" value="Chromosome c2"/>
</dbReference>
<feature type="domain" description="Response regulatory" evidence="8">
    <location>
        <begin position="2"/>
        <end position="116"/>
    </location>
</feature>
<dbReference type="SMART" id="SM00862">
    <property type="entry name" value="Trans_reg_C"/>
    <property type="match status" value="1"/>
</dbReference>
<dbReference type="GO" id="GO:0000976">
    <property type="term" value="F:transcription cis-regulatory region binding"/>
    <property type="evidence" value="ECO:0007669"/>
    <property type="project" value="TreeGrafter"/>
</dbReference>
<accession>A0A482IZJ1</accession>
<dbReference type="GO" id="GO:0005829">
    <property type="term" value="C:cytosol"/>
    <property type="evidence" value="ECO:0007669"/>
    <property type="project" value="TreeGrafter"/>
</dbReference>
<evidence type="ECO:0000256" key="3">
    <source>
        <dbReference type="ARBA" id="ARBA00023015"/>
    </source>
</evidence>
<dbReference type="RefSeq" id="WP_017513756.1">
    <property type="nucleotide sequence ID" value="NZ_CP037901.1"/>
</dbReference>
<keyword evidence="4 7" id="KW-0238">DNA-binding</keyword>
<evidence type="ECO:0000259" key="8">
    <source>
        <dbReference type="PROSITE" id="PS50110"/>
    </source>
</evidence>
<dbReference type="InterPro" id="IPR011006">
    <property type="entry name" value="CheY-like_superfamily"/>
</dbReference>
<evidence type="ECO:0000256" key="2">
    <source>
        <dbReference type="ARBA" id="ARBA00023012"/>
    </source>
</evidence>
<dbReference type="EMBL" id="CP037901">
    <property type="protein sequence ID" value="QBP13013.1"/>
    <property type="molecule type" value="Genomic_DNA"/>
</dbReference>
<evidence type="ECO:0000259" key="9">
    <source>
        <dbReference type="PROSITE" id="PS51755"/>
    </source>
</evidence>
<dbReference type="Gene3D" id="1.10.10.10">
    <property type="entry name" value="Winged helix-like DNA-binding domain superfamily/Winged helix DNA-binding domain"/>
    <property type="match status" value="1"/>
</dbReference>
<evidence type="ECO:0000256" key="4">
    <source>
        <dbReference type="ARBA" id="ARBA00023125"/>
    </source>
</evidence>
<keyword evidence="1 6" id="KW-0597">Phosphoprotein</keyword>
<dbReference type="PROSITE" id="PS50110">
    <property type="entry name" value="RESPONSE_REGULATORY"/>
    <property type="match status" value="1"/>
</dbReference>
<dbReference type="CDD" id="cd00383">
    <property type="entry name" value="trans_reg_C"/>
    <property type="match status" value="1"/>
</dbReference>
<reference evidence="10 11" key="1">
    <citation type="submission" date="2019-03" db="EMBL/GenBank/DDBJ databases">
        <title>Comparative insights into the high quality Complete genome sequence of highly metal resistant Cupriavidus metallidurans strain BS1 isolated from a gold-copper mine.</title>
        <authorList>
            <person name="Mazhar H.S."/>
            <person name="Rensing C."/>
        </authorList>
    </citation>
    <scope>NUCLEOTIDE SEQUENCE [LARGE SCALE GENOMIC DNA]</scope>
    <source>
        <strain evidence="10 11">BS1</strain>
    </source>
</reference>